<keyword evidence="3" id="KW-0328">Glycosyltransferase</keyword>
<dbReference type="Pfam" id="PF13641">
    <property type="entry name" value="Glyco_tranf_2_3"/>
    <property type="match status" value="1"/>
</dbReference>
<keyword evidence="1" id="KW-0175">Coiled coil</keyword>
<dbReference type="PANTHER" id="PTHR43179">
    <property type="entry name" value="RHAMNOSYLTRANSFERASE WBBL"/>
    <property type="match status" value="1"/>
</dbReference>
<gene>
    <name evidence="3" type="ORF">KGQ91_02985</name>
</gene>
<feature type="compositionally biased region" description="Basic residues" evidence="2">
    <location>
        <begin position="782"/>
        <end position="791"/>
    </location>
</feature>
<name>A0ABS7WY51_9GAMM</name>
<organism evidence="3 4">
    <name type="scientific">Modicisalibacter tunisiensis</name>
    <dbReference type="NCBI Taxonomy" id="390637"/>
    <lineage>
        <taxon>Bacteria</taxon>
        <taxon>Pseudomonadati</taxon>
        <taxon>Pseudomonadota</taxon>
        <taxon>Gammaproteobacteria</taxon>
        <taxon>Oceanospirillales</taxon>
        <taxon>Halomonadaceae</taxon>
        <taxon>Modicisalibacter</taxon>
    </lineage>
</organism>
<dbReference type="SUPFAM" id="SSF53448">
    <property type="entry name" value="Nucleotide-diphospho-sugar transferases"/>
    <property type="match status" value="1"/>
</dbReference>
<keyword evidence="4" id="KW-1185">Reference proteome</keyword>
<comment type="caution">
    <text evidence="3">The sequence shown here is derived from an EMBL/GenBank/DDBJ whole genome shotgun (WGS) entry which is preliminary data.</text>
</comment>
<dbReference type="RefSeq" id="WP_263478935.1">
    <property type="nucleotide sequence ID" value="NZ_JAGXFD010000001.1"/>
</dbReference>
<sequence length="791" mass="86853">MTAPSDRQGRLTGLYGNLLKGWAWDAASPGRRWAVAIHGDGRPLALAQAEDFHPEAPGDGAHGFSVVLSDTQLDACRQLTLTLANAERPLDTLTLPAAPPANRTPEHSRVHWQPGLVLRGWLVDTHDPQRQASIEVHEQGQRIARTTPTRWDALPTPAGEPHERVEGGFQIRLPLSLADGRRHVLTVRDDQGRELAGSPVVIQEWPEGLAHWQAHAATESQRTLLTRQLERYEQLLPRGVDPADYPAWLAAFPVTPPEAPSRSGPVTVGVIQLGSGALHLPDTPALGVRTWVIDAPDDTHAYQQALSDACRRCDAIAQLEPGDRLAEGALARAWQVLHEQRAAIVYSDFDAPGRRPDAPRQPGFLPAWDPDRHWCQDFLSAGLCLIHSDVLRDHPRPPATPGELTYAAVERCDAEAIWHLPEPLRHRARPWAEDGLADAPCAAERLERLQARLAHHDPLATLAAHPTHHGLRRLTRRLDDWPAVALIVPTRDALGLLKRCLDTLLAHTDYPGQVHVLIVDNQSQRPETRAYFAEQAAAGTRPLGRRGGRLTVEVLAYPHAFNYAAINNAAVAHLTRTHGEAAAPVIGLLNNDIECLHDDWLCRLVALLMRPGTGAVGAKLQWPNGMVQHGGVIGGVHGLAAHVGNAWQHDDTGHLGMNHLTQRFSAVTAACLLMRRADYQAIGGLDARDFPVGFNDVDLCLKLRARGQAVVWTPEARLIHAESATRGKDESAEKAARAQREMANLRRRWSQALLNDPAYNPNLSLDTASDPFTSLALPPRERRARNARLPR</sequence>
<keyword evidence="3" id="KW-0808">Transferase</keyword>
<evidence type="ECO:0000313" key="4">
    <source>
        <dbReference type="Proteomes" id="UP001319883"/>
    </source>
</evidence>
<feature type="coiled-coil region" evidence="1">
    <location>
        <begin position="728"/>
        <end position="755"/>
    </location>
</feature>
<dbReference type="EC" id="2.4.-.-" evidence="3"/>
<dbReference type="Gene3D" id="3.90.550.10">
    <property type="entry name" value="Spore Coat Polysaccharide Biosynthesis Protein SpsA, Chain A"/>
    <property type="match status" value="1"/>
</dbReference>
<dbReference type="PANTHER" id="PTHR43179:SF7">
    <property type="entry name" value="RHAMNOSYLTRANSFERASE WBBL"/>
    <property type="match status" value="1"/>
</dbReference>
<evidence type="ECO:0000256" key="1">
    <source>
        <dbReference type="SAM" id="Coils"/>
    </source>
</evidence>
<dbReference type="InterPro" id="IPR029044">
    <property type="entry name" value="Nucleotide-diphossugar_trans"/>
</dbReference>
<dbReference type="Proteomes" id="UP001319883">
    <property type="component" value="Unassembled WGS sequence"/>
</dbReference>
<dbReference type="GO" id="GO:0016757">
    <property type="term" value="F:glycosyltransferase activity"/>
    <property type="evidence" value="ECO:0007669"/>
    <property type="project" value="UniProtKB-KW"/>
</dbReference>
<dbReference type="EMBL" id="JAGXFD010000001">
    <property type="protein sequence ID" value="MBZ9566651.1"/>
    <property type="molecule type" value="Genomic_DNA"/>
</dbReference>
<proteinExistence type="predicted"/>
<evidence type="ECO:0000313" key="3">
    <source>
        <dbReference type="EMBL" id="MBZ9566651.1"/>
    </source>
</evidence>
<accession>A0ABS7WY51</accession>
<evidence type="ECO:0000256" key="2">
    <source>
        <dbReference type="SAM" id="MobiDB-lite"/>
    </source>
</evidence>
<reference evidence="3 4" key="1">
    <citation type="submission" date="2021-05" db="EMBL/GenBank/DDBJ databases">
        <title>Petroleum and Energy Research Collection (APPE): ex situ preservation of microbial diversity associated with the oil industry and exploitation of its biotechnological potential.</title>
        <authorList>
            <person name="Paixao C.T.M."/>
            <person name="Gomes M.B."/>
            <person name="Oliveira V.M."/>
        </authorList>
    </citation>
    <scope>NUCLEOTIDE SEQUENCE [LARGE SCALE GENOMIC DNA]</scope>
    <source>
        <strain evidence="3 4">LIT2</strain>
    </source>
</reference>
<protein>
    <submittedName>
        <fullName evidence="3">Glycosyltransferase</fullName>
        <ecNumber evidence="3">2.4.-.-</ecNumber>
    </submittedName>
</protein>
<feature type="region of interest" description="Disordered" evidence="2">
    <location>
        <begin position="770"/>
        <end position="791"/>
    </location>
</feature>